<dbReference type="Proteomes" id="UP000318661">
    <property type="component" value="Unassembled WGS sequence"/>
</dbReference>
<dbReference type="NCBIfam" id="NF011071">
    <property type="entry name" value="PRK14501.1"/>
    <property type="match status" value="1"/>
</dbReference>
<dbReference type="GO" id="GO:0005829">
    <property type="term" value="C:cytosol"/>
    <property type="evidence" value="ECO:0007669"/>
    <property type="project" value="TreeGrafter"/>
</dbReference>
<protein>
    <submittedName>
        <fullName evidence="3">Bifunctional alpha,alpha-trehalose-phosphate synthase (UDP-forming)/trehalose-phosphatase</fullName>
    </submittedName>
</protein>
<dbReference type="Gene3D" id="3.30.70.1020">
    <property type="entry name" value="Trehalose-6-phosphate phosphatase related protein, domain 2"/>
    <property type="match status" value="1"/>
</dbReference>
<dbReference type="InterPro" id="IPR036412">
    <property type="entry name" value="HAD-like_sf"/>
</dbReference>
<dbReference type="GO" id="GO:0003825">
    <property type="term" value="F:alpha,alpha-trehalose-phosphate synthase (UDP-forming) activity"/>
    <property type="evidence" value="ECO:0007669"/>
    <property type="project" value="TreeGrafter"/>
</dbReference>
<dbReference type="PANTHER" id="PTHR10788:SF106">
    <property type="entry name" value="BCDNA.GH08860"/>
    <property type="match status" value="1"/>
</dbReference>
<evidence type="ECO:0000256" key="2">
    <source>
        <dbReference type="ARBA" id="ARBA00008799"/>
    </source>
</evidence>
<organism evidence="3 4">
    <name type="scientific">Candidatus Segetimicrobium genomatis</name>
    <dbReference type="NCBI Taxonomy" id="2569760"/>
    <lineage>
        <taxon>Bacteria</taxon>
        <taxon>Bacillati</taxon>
        <taxon>Candidatus Sysuimicrobiota</taxon>
        <taxon>Candidatus Sysuimicrobiia</taxon>
        <taxon>Candidatus Sysuimicrobiales</taxon>
        <taxon>Candidatus Segetimicrobiaceae</taxon>
        <taxon>Candidatus Segetimicrobium</taxon>
    </lineage>
</organism>
<dbReference type="Gene3D" id="3.40.50.2000">
    <property type="entry name" value="Glycogen Phosphorylase B"/>
    <property type="match status" value="2"/>
</dbReference>
<reference evidence="3 4" key="1">
    <citation type="journal article" date="2019" name="Nat. Microbiol.">
        <title>Mediterranean grassland soil C-N compound turnover is dependent on rainfall and depth, and is mediated by genomically divergent microorganisms.</title>
        <authorList>
            <person name="Diamond S."/>
            <person name="Andeer P.F."/>
            <person name="Li Z."/>
            <person name="Crits-Christoph A."/>
            <person name="Burstein D."/>
            <person name="Anantharaman K."/>
            <person name="Lane K.R."/>
            <person name="Thomas B.C."/>
            <person name="Pan C."/>
            <person name="Northen T.R."/>
            <person name="Banfield J.F."/>
        </authorList>
    </citation>
    <scope>NUCLEOTIDE SEQUENCE [LARGE SCALE GENOMIC DNA]</scope>
    <source>
        <strain evidence="3">NP_2</strain>
    </source>
</reference>
<dbReference type="PANTHER" id="PTHR10788">
    <property type="entry name" value="TREHALOSE-6-PHOSPHATE SYNTHASE"/>
    <property type="match status" value="1"/>
</dbReference>
<evidence type="ECO:0000256" key="1">
    <source>
        <dbReference type="ARBA" id="ARBA00006330"/>
    </source>
</evidence>
<dbReference type="InterPro" id="IPR003337">
    <property type="entry name" value="Trehalose_PPase"/>
</dbReference>
<name>A0A537L3N8_9BACT</name>
<dbReference type="SUPFAM" id="SSF53756">
    <property type="entry name" value="UDP-Glycosyltransferase/glycogen phosphorylase"/>
    <property type="match status" value="1"/>
</dbReference>
<dbReference type="NCBIfam" id="TIGR00685">
    <property type="entry name" value="T6PP"/>
    <property type="match status" value="1"/>
</dbReference>
<dbReference type="InterPro" id="IPR006379">
    <property type="entry name" value="HAD-SF_hydro_IIB"/>
</dbReference>
<gene>
    <name evidence="3" type="ORF">E6G99_12090</name>
</gene>
<dbReference type="CDD" id="cd03788">
    <property type="entry name" value="GT20_TPS"/>
    <property type="match status" value="1"/>
</dbReference>
<dbReference type="InterPro" id="IPR001830">
    <property type="entry name" value="Glyco_trans_20"/>
</dbReference>
<dbReference type="Pfam" id="PF02358">
    <property type="entry name" value="Trehalose_PPase"/>
    <property type="match status" value="1"/>
</dbReference>
<proteinExistence type="inferred from homology"/>
<comment type="similarity">
    <text evidence="1">In the C-terminal section; belongs to the trehalose phosphatase family.</text>
</comment>
<evidence type="ECO:0000313" key="4">
    <source>
        <dbReference type="Proteomes" id="UP000318661"/>
    </source>
</evidence>
<dbReference type="Gene3D" id="3.40.50.1000">
    <property type="entry name" value="HAD superfamily/HAD-like"/>
    <property type="match status" value="1"/>
</dbReference>
<dbReference type="InterPro" id="IPR023214">
    <property type="entry name" value="HAD_sf"/>
</dbReference>
<dbReference type="EMBL" id="VBAJ01000300">
    <property type="protein sequence ID" value="TMJ02629.1"/>
    <property type="molecule type" value="Genomic_DNA"/>
</dbReference>
<dbReference type="GO" id="GO:0004805">
    <property type="term" value="F:trehalose-phosphatase activity"/>
    <property type="evidence" value="ECO:0007669"/>
    <property type="project" value="TreeGrafter"/>
</dbReference>
<dbReference type="GO" id="GO:0005992">
    <property type="term" value="P:trehalose biosynthetic process"/>
    <property type="evidence" value="ECO:0007669"/>
    <property type="project" value="InterPro"/>
</dbReference>
<dbReference type="Pfam" id="PF00982">
    <property type="entry name" value="Glyco_transf_20"/>
    <property type="match status" value="1"/>
</dbReference>
<sequence length="757" mass="84815">MTESRADAIGTLLGGRQLIVVSNREPYEHRHSRRGIMIHRPVGGLAAALDPLMQAAGGTWVAWGSGDADFEVADEHGLVRVPPRAPGYTLRRVPLSDDEVDGFYYGYANQALWPLCHLATQHARFRQQHWEAYQAVNRRFAAATLAEVAGDAIVWVHDYHLTLCPRYLRQGRPDLFVMTFWHIPWPAWDVFRICPQRAELLDGLLGSDLVGLQHPRHVAHFLECAEQELGAQVDRDASTVEYDGRLVHVQAFPISVDAAGLDQLARSDGCERWMSRLRARLGLAGRLLVLGVDRLDYTKGIPERFRALEVLLQRAPVYRERLVFIQKSAPSRTQIKSYRDLQQRVEDAVDRINAAYGTEEWRPITYMPEALPLDAIAALYRMADVCVVSSLADGMNLVAKEFIACQVDHRGVLVLSELAGARDELPWAVSINPYDAEGFAGALRQALEMEPEERRARMEHLRAYVADHDIYGWMTQHLQSAGRLLAARAASHWMLDHAYQIRDRVIGRPLALLLDFHGTLAPIAPSPELAVLPDPVRETLRRFAGRADVLVAVISGRSLDDIRRRVGVDGFVYAGNHGLEMATHGLVWTLPEAESTREAIAQICRRLRVRLERVTGVLVEDKGLTASVHYRQTPLPQVEEVRMAVLEEAARIPQLAVRPGRQVLEVWPEVTWDKGRAAGAILERAFGASWSGRVTVVYIGDDRTDEDAFMALPEPAVTVKVGSPMYGTAARYVARDVDEVARFLQRLTEWLVPAGRE</sequence>
<comment type="caution">
    <text evidence="3">The sequence shown here is derived from an EMBL/GenBank/DDBJ whole genome shotgun (WGS) entry which is preliminary data.</text>
</comment>
<dbReference type="SUPFAM" id="SSF56784">
    <property type="entry name" value="HAD-like"/>
    <property type="match status" value="1"/>
</dbReference>
<dbReference type="NCBIfam" id="TIGR01484">
    <property type="entry name" value="HAD-SF-IIB"/>
    <property type="match status" value="1"/>
</dbReference>
<dbReference type="AlphaFoldDB" id="A0A537L3N8"/>
<accession>A0A537L3N8</accession>
<comment type="similarity">
    <text evidence="2">Belongs to the glycosyltransferase 20 family.</text>
</comment>
<evidence type="ECO:0000313" key="3">
    <source>
        <dbReference type="EMBL" id="TMJ02629.1"/>
    </source>
</evidence>